<dbReference type="SUPFAM" id="SSF53474">
    <property type="entry name" value="alpha/beta-Hydrolases"/>
    <property type="match status" value="1"/>
</dbReference>
<keyword evidence="2" id="KW-0442">Lipid degradation</keyword>
<evidence type="ECO:0008006" key="8">
    <source>
        <dbReference type="Google" id="ProtNLM"/>
    </source>
</evidence>
<feature type="signal peptide" evidence="4">
    <location>
        <begin position="1"/>
        <end position="33"/>
    </location>
</feature>
<evidence type="ECO:0000256" key="3">
    <source>
        <dbReference type="ARBA" id="ARBA00023098"/>
    </source>
</evidence>
<dbReference type="InterPro" id="IPR002925">
    <property type="entry name" value="Dienelactn_hydro"/>
</dbReference>
<dbReference type="HOGENOM" id="CLU_029435_0_0_3"/>
<dbReference type="InterPro" id="IPR029058">
    <property type="entry name" value="AB_hydrolase_fold"/>
</dbReference>
<evidence type="ECO:0000259" key="6">
    <source>
        <dbReference type="Pfam" id="PF07176"/>
    </source>
</evidence>
<feature type="domain" description="Dienelactone hydrolase" evidence="5">
    <location>
        <begin position="240"/>
        <end position="357"/>
    </location>
</feature>
<proteinExistence type="predicted"/>
<protein>
    <recommendedName>
        <fullName evidence="8">DUF1400 domain-containing protein</fullName>
    </recommendedName>
</protein>
<dbReference type="InterPro" id="IPR010802">
    <property type="entry name" value="DUF1400"/>
</dbReference>
<accession>B8HK78</accession>
<reference evidence="7" key="1">
    <citation type="submission" date="2009-01" db="EMBL/GenBank/DDBJ databases">
        <title>Complete sequence of chromosome Cyanothece sp. PCC 7425.</title>
        <authorList>
            <consortium name="US DOE Joint Genome Institute"/>
            <person name="Lucas S."/>
            <person name="Copeland A."/>
            <person name="Lapidus A."/>
            <person name="Glavina del Rio T."/>
            <person name="Dalin E."/>
            <person name="Tice H."/>
            <person name="Bruce D."/>
            <person name="Goodwin L."/>
            <person name="Pitluck S."/>
            <person name="Sims D."/>
            <person name="Meineke L."/>
            <person name="Brettin T."/>
            <person name="Detter J.C."/>
            <person name="Han C."/>
            <person name="Larimer F."/>
            <person name="Land M."/>
            <person name="Hauser L."/>
            <person name="Kyrpides N."/>
            <person name="Ovchinnikova G."/>
            <person name="Liberton M."/>
            <person name="Stoeckel J."/>
            <person name="Banerjee A."/>
            <person name="Singh A."/>
            <person name="Page L."/>
            <person name="Sato H."/>
            <person name="Zhao L."/>
            <person name="Sherman L."/>
            <person name="Pakrasi H."/>
            <person name="Richardson P."/>
        </authorList>
    </citation>
    <scope>NUCLEOTIDE SEQUENCE</scope>
    <source>
        <strain evidence="7">PCC 7425</strain>
    </source>
</reference>
<dbReference type="KEGG" id="cyn:Cyan7425_2723"/>
<dbReference type="Pfam" id="PF01738">
    <property type="entry name" value="DLH"/>
    <property type="match status" value="1"/>
</dbReference>
<dbReference type="EMBL" id="CP001344">
    <property type="protein sequence ID" value="ACL45069.1"/>
    <property type="molecule type" value="Genomic_DNA"/>
</dbReference>
<keyword evidence="4" id="KW-0732">Signal</keyword>
<dbReference type="Pfam" id="PF07176">
    <property type="entry name" value="DUF1400"/>
    <property type="match status" value="1"/>
</dbReference>
<evidence type="ECO:0000259" key="5">
    <source>
        <dbReference type="Pfam" id="PF01738"/>
    </source>
</evidence>
<keyword evidence="3" id="KW-0443">Lipid metabolism</keyword>
<evidence type="ECO:0000256" key="4">
    <source>
        <dbReference type="SAM" id="SignalP"/>
    </source>
</evidence>
<evidence type="ECO:0000313" key="7">
    <source>
        <dbReference type="EMBL" id="ACL45069.1"/>
    </source>
</evidence>
<organism evidence="7">
    <name type="scientific">Cyanothece sp. (strain PCC 7425 / ATCC 29141)</name>
    <dbReference type="NCBI Taxonomy" id="395961"/>
    <lineage>
        <taxon>Bacteria</taxon>
        <taxon>Bacillati</taxon>
        <taxon>Cyanobacteriota</taxon>
        <taxon>Cyanophyceae</taxon>
        <taxon>Gomontiellales</taxon>
        <taxon>Cyanothecaceae</taxon>
        <taxon>Cyanothece</taxon>
    </lineage>
</organism>
<dbReference type="ESTHER" id="cyap4-b8hk78">
    <property type="family name" value="Duf_1400"/>
</dbReference>
<dbReference type="PANTHER" id="PTHR10272">
    <property type="entry name" value="PLATELET-ACTIVATING FACTOR ACETYLHYDROLASE"/>
    <property type="match status" value="1"/>
</dbReference>
<name>B8HK78_CYAP4</name>
<sequence length="571" mass="61834">MTYPFPKLTLRFSSSWLSRLSILFSLWATPTLAADQVSLNFSNLNTTINVPVSALETFAQTGQLSGNLAAYAQLAPPGALNNFRTLLQQNFQMTPTLVSQFSKTVTGQLLFRSLGEFFQTKDNQNGQSALVVAFTQAAANPKGLTVLDVIRQFPGSTVNINGQMSFRAVKSLGQTLNDRSVIFAEIQKLAQASSSTPVSPQPDLSQPGSTPWIKQTLNVDAKSFGLAQPVPVDYYLPQGLKAPAPAIVIAHGFASSRETFAYLAQHLASQGFAVVVPTFPYTDGQWISAFLNNTVTSPSGVDIATSMLRRPRAITLLLNDLEQKVKTNAAFKLVNPQQVGILGQSLGGYTVLASAGASLNFVEIKQQCNLTNFEKLVLSFNLSLLFECQLVNAPKKLNNMDLTNPNLGDPRVKAVIAINPLTSLVFGQQGMSQIKIPTMLIAGSDDIFAPPVPEQIYPFTWLTTPNRYLFLLKGGTHFSFLGDDTSKGGLPVPAEMIGPNPTLARPSLKAISTAFFRGYLANQPQYLPYLNQSYLQPLVPQPFGVNFINSLTTEQLQQAISAAATTSTKSK</sequence>
<dbReference type="Gene3D" id="3.40.50.1820">
    <property type="entry name" value="alpha/beta hydrolase"/>
    <property type="match status" value="1"/>
</dbReference>
<keyword evidence="1" id="KW-0378">Hydrolase</keyword>
<feature type="chain" id="PRO_5002873259" description="DUF1400 domain-containing protein" evidence="4">
    <location>
        <begin position="34"/>
        <end position="571"/>
    </location>
</feature>
<evidence type="ECO:0000256" key="2">
    <source>
        <dbReference type="ARBA" id="ARBA00022963"/>
    </source>
</evidence>
<dbReference type="AlphaFoldDB" id="B8HK78"/>
<dbReference type="STRING" id="395961.Cyan7425_2723"/>
<gene>
    <name evidence="7" type="ordered locus">Cyan7425_2723</name>
</gene>
<dbReference type="eggNOG" id="COG4188">
    <property type="taxonomic scope" value="Bacteria"/>
</dbReference>
<feature type="domain" description="DUF1400" evidence="6">
    <location>
        <begin position="33"/>
        <end position="161"/>
    </location>
</feature>
<dbReference type="PANTHER" id="PTHR10272:SF13">
    <property type="entry name" value="POLY(ETHYLENE TEREPHTHALATE) HYDROLASE"/>
    <property type="match status" value="1"/>
</dbReference>
<dbReference type="OrthoDB" id="422423at2"/>
<evidence type="ECO:0000256" key="1">
    <source>
        <dbReference type="ARBA" id="ARBA00022801"/>
    </source>
</evidence>
<dbReference type="GO" id="GO:0003847">
    <property type="term" value="F:1-alkyl-2-acetylglycerophosphocholine esterase activity"/>
    <property type="evidence" value="ECO:0007669"/>
    <property type="project" value="TreeGrafter"/>
</dbReference>
<dbReference type="GO" id="GO:0016042">
    <property type="term" value="P:lipid catabolic process"/>
    <property type="evidence" value="ECO:0007669"/>
    <property type="project" value="UniProtKB-KW"/>
</dbReference>